<dbReference type="InterPro" id="IPR005119">
    <property type="entry name" value="LysR_subst-bd"/>
</dbReference>
<dbReference type="SUPFAM" id="SSF53850">
    <property type="entry name" value="Periplasmic binding protein-like II"/>
    <property type="match status" value="1"/>
</dbReference>
<dbReference type="PANTHER" id="PTHR30537:SF3">
    <property type="entry name" value="TRANSCRIPTIONAL REGULATORY PROTEIN"/>
    <property type="match status" value="1"/>
</dbReference>
<evidence type="ECO:0000256" key="1">
    <source>
        <dbReference type="ARBA" id="ARBA00009437"/>
    </source>
</evidence>
<feature type="domain" description="HTH lysR-type" evidence="5">
    <location>
        <begin position="1"/>
        <end position="58"/>
    </location>
</feature>
<gene>
    <name evidence="6" type="ORF">ETQ85_20985</name>
</gene>
<comment type="similarity">
    <text evidence="1">Belongs to the LysR transcriptional regulatory family.</text>
</comment>
<organism evidence="6 7">
    <name type="scientific">Zoogloea oleivorans</name>
    <dbReference type="NCBI Taxonomy" id="1552750"/>
    <lineage>
        <taxon>Bacteria</taxon>
        <taxon>Pseudomonadati</taxon>
        <taxon>Pseudomonadota</taxon>
        <taxon>Betaproteobacteria</taxon>
        <taxon>Rhodocyclales</taxon>
        <taxon>Zoogloeaceae</taxon>
        <taxon>Zoogloea</taxon>
    </lineage>
</organism>
<dbReference type="InterPro" id="IPR058163">
    <property type="entry name" value="LysR-type_TF_proteobact-type"/>
</dbReference>
<protein>
    <submittedName>
        <fullName evidence="6">LysR family transcriptional regulator</fullName>
    </submittedName>
</protein>
<evidence type="ECO:0000313" key="7">
    <source>
        <dbReference type="Proteomes" id="UP000389128"/>
    </source>
</evidence>
<accession>A0A6C2CJC7</accession>
<evidence type="ECO:0000256" key="3">
    <source>
        <dbReference type="ARBA" id="ARBA00023125"/>
    </source>
</evidence>
<evidence type="ECO:0000256" key="4">
    <source>
        <dbReference type="ARBA" id="ARBA00023163"/>
    </source>
</evidence>
<dbReference type="InterPro" id="IPR036388">
    <property type="entry name" value="WH-like_DNA-bd_sf"/>
</dbReference>
<dbReference type="InterPro" id="IPR000847">
    <property type="entry name" value="LysR_HTH_N"/>
</dbReference>
<dbReference type="OrthoDB" id="8849678at2"/>
<evidence type="ECO:0000256" key="2">
    <source>
        <dbReference type="ARBA" id="ARBA00023015"/>
    </source>
</evidence>
<dbReference type="GO" id="GO:0043565">
    <property type="term" value="F:sequence-specific DNA binding"/>
    <property type="evidence" value="ECO:0007669"/>
    <property type="project" value="TreeGrafter"/>
</dbReference>
<keyword evidence="2" id="KW-0805">Transcription regulation</keyword>
<dbReference type="PROSITE" id="PS50931">
    <property type="entry name" value="HTH_LYSR"/>
    <property type="match status" value="1"/>
</dbReference>
<dbReference type="PANTHER" id="PTHR30537">
    <property type="entry name" value="HTH-TYPE TRANSCRIPTIONAL REGULATOR"/>
    <property type="match status" value="1"/>
</dbReference>
<dbReference type="Pfam" id="PF00126">
    <property type="entry name" value="HTH_1"/>
    <property type="match status" value="1"/>
</dbReference>
<reference evidence="6 7" key="1">
    <citation type="submission" date="2019-01" db="EMBL/GenBank/DDBJ databases">
        <title>Zoogloea oleivorans genome sequencing and assembly.</title>
        <authorList>
            <person name="Tancsics A."/>
            <person name="Farkas M."/>
            <person name="Kriszt B."/>
            <person name="Maroti G."/>
            <person name="Horvath B."/>
        </authorList>
    </citation>
    <scope>NUCLEOTIDE SEQUENCE [LARGE SCALE GENOMIC DNA]</scope>
    <source>
        <strain evidence="6 7">Buc</strain>
    </source>
</reference>
<keyword evidence="7" id="KW-1185">Reference proteome</keyword>
<dbReference type="EMBL" id="SDKK01000026">
    <property type="protein sequence ID" value="TYC53543.1"/>
    <property type="molecule type" value="Genomic_DNA"/>
</dbReference>
<dbReference type="Gene3D" id="1.10.10.10">
    <property type="entry name" value="Winged helix-like DNA-binding domain superfamily/Winged helix DNA-binding domain"/>
    <property type="match status" value="1"/>
</dbReference>
<proteinExistence type="inferred from homology"/>
<keyword evidence="4" id="KW-0804">Transcription</keyword>
<dbReference type="Gene3D" id="3.40.190.290">
    <property type="match status" value="1"/>
</dbReference>
<dbReference type="AlphaFoldDB" id="A0A6C2CJC7"/>
<dbReference type="Pfam" id="PF03466">
    <property type="entry name" value="LysR_substrate"/>
    <property type="match status" value="1"/>
</dbReference>
<evidence type="ECO:0000313" key="6">
    <source>
        <dbReference type="EMBL" id="TYC53543.1"/>
    </source>
</evidence>
<dbReference type="Proteomes" id="UP000389128">
    <property type="component" value="Unassembled WGS sequence"/>
</dbReference>
<dbReference type="GO" id="GO:0006351">
    <property type="term" value="P:DNA-templated transcription"/>
    <property type="evidence" value="ECO:0007669"/>
    <property type="project" value="TreeGrafter"/>
</dbReference>
<dbReference type="RefSeq" id="WP_148581025.1">
    <property type="nucleotide sequence ID" value="NZ_SDKK01000026.1"/>
</dbReference>
<dbReference type="PRINTS" id="PR00039">
    <property type="entry name" value="HTHLYSR"/>
</dbReference>
<dbReference type="SUPFAM" id="SSF46785">
    <property type="entry name" value="Winged helix' DNA-binding domain"/>
    <property type="match status" value="1"/>
</dbReference>
<comment type="caution">
    <text evidence="6">The sequence shown here is derived from an EMBL/GenBank/DDBJ whole genome shotgun (WGS) entry which is preliminary data.</text>
</comment>
<dbReference type="GO" id="GO:0003700">
    <property type="term" value="F:DNA-binding transcription factor activity"/>
    <property type="evidence" value="ECO:0007669"/>
    <property type="project" value="InterPro"/>
</dbReference>
<evidence type="ECO:0000259" key="5">
    <source>
        <dbReference type="PROSITE" id="PS50931"/>
    </source>
</evidence>
<keyword evidence="3" id="KW-0238">DNA-binding</keyword>
<sequence length="291" mass="31551">MNWDDLRFLVVIGREGTLAAAARRLKVDQTTVARRLRALEEALGTPLFERSDGRWQPTLLGTRVLERAGRIEEDVAGVVRMAEAGAQAVSGVVRVTSVSAIVAEYLIPRLPALYARHPELAVELIASNDNLNVSRREADIAIRLARPDSGDFLIRKLADMGFAAYGAARGDLPVPPGDWVTYNEDLAHTPEMRWLVPHLRGGRVRLRSNSVRGLAVAVASGVGHGVLPCFLADAHPGLVRLCGPQPVLSRDLWLLIHRDARQQARVAATADWLAECFTADAAAFRGVLAGG</sequence>
<name>A0A6C2CJC7_9RHOO</name>
<dbReference type="InterPro" id="IPR036390">
    <property type="entry name" value="WH_DNA-bd_sf"/>
</dbReference>